<dbReference type="HOGENOM" id="CLU_017380_1_0_1"/>
<dbReference type="GO" id="GO:0042734">
    <property type="term" value="C:presynaptic membrane"/>
    <property type="evidence" value="ECO:0000318"/>
    <property type="project" value="GO_Central"/>
</dbReference>
<dbReference type="PROSITE" id="PS50031">
    <property type="entry name" value="EH"/>
    <property type="match status" value="2"/>
</dbReference>
<dbReference type="PANTHER" id="PTHR11216">
    <property type="entry name" value="EH DOMAIN"/>
    <property type="match status" value="1"/>
</dbReference>
<dbReference type="InParanoid" id="A7RMS3"/>
<dbReference type="EMBL" id="DS469521">
    <property type="protein sequence ID" value="EDO47146.1"/>
    <property type="molecule type" value="Genomic_DNA"/>
</dbReference>
<accession>A7RMS3</accession>
<feature type="domain" description="EH" evidence="7">
    <location>
        <begin position="1"/>
        <end position="70"/>
    </location>
</feature>
<dbReference type="PANTHER" id="PTHR11216:SF170">
    <property type="entry name" value="DYNAMIN ASSOCIATED PROTEIN 160, ISOFORM D"/>
    <property type="match status" value="1"/>
</dbReference>
<feature type="domain" description="EF-hand" evidence="8">
    <location>
        <begin position="288"/>
        <end position="323"/>
    </location>
</feature>
<dbReference type="CDD" id="cd11836">
    <property type="entry name" value="SH3_Intersectin_1"/>
    <property type="match status" value="1"/>
</dbReference>
<evidence type="ECO:0000259" key="8">
    <source>
        <dbReference type="PROSITE" id="PS50222"/>
    </source>
</evidence>
<feature type="region of interest" description="Disordered" evidence="5">
    <location>
        <begin position="342"/>
        <end position="385"/>
    </location>
</feature>
<evidence type="ECO:0000256" key="1">
    <source>
        <dbReference type="ARBA" id="ARBA00022443"/>
    </source>
</evidence>
<dbReference type="Pfam" id="PF12763">
    <property type="entry name" value="EH"/>
    <property type="match status" value="2"/>
</dbReference>
<evidence type="ECO:0000256" key="5">
    <source>
        <dbReference type="SAM" id="MobiDB-lite"/>
    </source>
</evidence>
<dbReference type="OMA" id="NMAFANQ"/>
<feature type="region of interest" description="Disordered" evidence="5">
    <location>
        <begin position="689"/>
        <end position="739"/>
    </location>
</feature>
<dbReference type="Gene3D" id="1.10.238.10">
    <property type="entry name" value="EF-hand"/>
    <property type="match status" value="2"/>
</dbReference>
<dbReference type="SMART" id="SM00027">
    <property type="entry name" value="EH"/>
    <property type="match status" value="2"/>
</dbReference>
<dbReference type="AlphaFoldDB" id="A7RMS3"/>
<dbReference type="eggNOG" id="KOG1029">
    <property type="taxonomic scope" value="Eukaryota"/>
</dbReference>
<feature type="coiled-coil region" evidence="4">
    <location>
        <begin position="561"/>
        <end position="588"/>
    </location>
</feature>
<evidence type="ECO:0000256" key="2">
    <source>
        <dbReference type="ARBA" id="ARBA00022837"/>
    </source>
</evidence>
<evidence type="ECO:0000256" key="3">
    <source>
        <dbReference type="PROSITE-ProRule" id="PRU00192"/>
    </source>
</evidence>
<dbReference type="GO" id="GO:0097708">
    <property type="term" value="C:intracellular vesicle"/>
    <property type="evidence" value="ECO:0000318"/>
    <property type="project" value="GO_Central"/>
</dbReference>
<dbReference type="InterPro" id="IPR001452">
    <property type="entry name" value="SH3_domain"/>
</dbReference>
<keyword evidence="4" id="KW-0175">Coiled coil</keyword>
<dbReference type="GO" id="GO:0030674">
    <property type="term" value="F:protein-macromolecule adaptor activity"/>
    <property type="evidence" value="ECO:0000318"/>
    <property type="project" value="GO_Central"/>
</dbReference>
<feature type="domain" description="EH" evidence="7">
    <location>
        <begin position="255"/>
        <end position="344"/>
    </location>
</feature>
<keyword evidence="2" id="KW-0106">Calcium</keyword>
<dbReference type="InterPro" id="IPR018247">
    <property type="entry name" value="EF_Hand_1_Ca_BS"/>
</dbReference>
<feature type="domain" description="SH3" evidence="6">
    <location>
        <begin position="814"/>
        <end position="870"/>
    </location>
</feature>
<dbReference type="Gene3D" id="1.10.287.1490">
    <property type="match status" value="1"/>
</dbReference>
<dbReference type="GO" id="GO:0005509">
    <property type="term" value="F:calcium ion binding"/>
    <property type="evidence" value="ECO:0007669"/>
    <property type="project" value="InterPro"/>
</dbReference>
<dbReference type="InterPro" id="IPR011992">
    <property type="entry name" value="EF-hand-dom_pair"/>
</dbReference>
<gene>
    <name evidence="9" type="ORF">NEMVEDRAFT_v1g239437</name>
</gene>
<feature type="compositionally biased region" description="Polar residues" evidence="5">
    <location>
        <begin position="363"/>
        <end position="377"/>
    </location>
</feature>
<feature type="region of interest" description="Disordered" evidence="5">
    <location>
        <begin position="412"/>
        <end position="458"/>
    </location>
</feature>
<sequence length="870" mass="98146">MAGLGSPQGEQAKQFFLKSNLPAMVLGKIWSLSDIDRDGKMTMQEFTIAMHLIQNKLKGTEPPSVLPNTLKMTSLPSTFNRNQPTASPQYSPSGAPSGISNGFSSMTLPKACLSTMSGTMTLPKGSGISWSGVSQPAVSGFGVSGLNQPVSSSGFGMGLHQPPKPPVFGMGFNQPGNTPTSGFGGQAMSGIGLGTLNVSLGGYGTTTTNMGMPNGPGIMASSVQGQSATSGTGLMGVAPLAGQTGSTMTYISSVARLKYTQMFKAQDFKQTGFLSGEQVRSMLIQSGLPQPSLALIWKLSDVDKDGQLNQDEFILAMHFVDMAKLGHTLPLVVPPELLTPAMQTASRQHSDSMSSNDGRERSGSNLSIDGRSRSGSTTDDKRTIFTFEDKRKQNFEKGRLELEKRRQDLQDKLKREKEEREAKERAEEERRQRAKMEAEQRRQAELEKQRQQQMEMEREQEVLRKQMIQQRLQAQIEAERQRQKEWQKRKVEELLNQKGLEQDIVNNLKQRLKKLEEELATVVGKKASVQMSYDQEQRACQDAKTALNKVTTNRDMRVSDISRVQCDIKEYQQRITALSNERERVALEMNKRDTSTLAEAHGNAMASLIDTKGTMRRLQATQTTMEKTLEERLKEVDSLNNQLKEIKTSVQNTTAENSRLQHMAEAKQREHVLWRQRKEEEERARREMEARRRKGEEEARRQKERELEAMRQEQERQKKDQELRRRMQEAREAEARQKEQQLLNKDKIVVQQQQNLVNKQPNLPAWRTEPEGGGGEANMGKVLKIEEKFNLEKVEKAPQLQEPMPRPRPRAVKKPLEYYRVLYAFEPRNPDEIEVNEDDIVTVDHDNCTAPPGWLRGKCHGKTGLFPANY</sequence>
<feature type="non-terminal residue" evidence="9">
    <location>
        <position position="870"/>
    </location>
</feature>
<dbReference type="SMART" id="SM00326">
    <property type="entry name" value="SH3"/>
    <property type="match status" value="1"/>
</dbReference>
<dbReference type="PhylomeDB" id="A7RMS3"/>
<feature type="region of interest" description="Disordered" evidence="5">
    <location>
        <begin position="74"/>
        <end position="98"/>
    </location>
</feature>
<reference evidence="9 10" key="1">
    <citation type="journal article" date="2007" name="Science">
        <title>Sea anemone genome reveals ancestral eumetazoan gene repertoire and genomic organization.</title>
        <authorList>
            <person name="Putnam N.H."/>
            <person name="Srivastava M."/>
            <person name="Hellsten U."/>
            <person name="Dirks B."/>
            <person name="Chapman J."/>
            <person name="Salamov A."/>
            <person name="Terry A."/>
            <person name="Shapiro H."/>
            <person name="Lindquist E."/>
            <person name="Kapitonov V.V."/>
            <person name="Jurka J."/>
            <person name="Genikhovich G."/>
            <person name="Grigoriev I.V."/>
            <person name="Lucas S.M."/>
            <person name="Steele R.E."/>
            <person name="Finnerty J.R."/>
            <person name="Technau U."/>
            <person name="Martindale M.Q."/>
            <person name="Rokhsar D.S."/>
        </authorList>
    </citation>
    <scope>NUCLEOTIDE SEQUENCE [LARGE SCALE GENOMIC DNA]</scope>
    <source>
        <strain evidence="10">CH2 X CH6</strain>
    </source>
</reference>
<evidence type="ECO:0000313" key="10">
    <source>
        <dbReference type="Proteomes" id="UP000001593"/>
    </source>
</evidence>
<dbReference type="PROSITE" id="PS50222">
    <property type="entry name" value="EF_HAND_2"/>
    <property type="match status" value="2"/>
</dbReference>
<keyword evidence="10" id="KW-1185">Reference proteome</keyword>
<dbReference type="SMART" id="SM00054">
    <property type="entry name" value="EFh"/>
    <property type="match status" value="2"/>
</dbReference>
<dbReference type="GO" id="GO:0005737">
    <property type="term" value="C:cytoplasm"/>
    <property type="evidence" value="ECO:0000318"/>
    <property type="project" value="GO_Central"/>
</dbReference>
<dbReference type="GO" id="GO:0016197">
    <property type="term" value="P:endosomal transport"/>
    <property type="evidence" value="ECO:0000318"/>
    <property type="project" value="GO_Central"/>
</dbReference>
<name>A7RMS3_NEMVE</name>
<dbReference type="STRING" id="45351.A7RMS3"/>
<dbReference type="Pfam" id="PF14604">
    <property type="entry name" value="SH3_9"/>
    <property type="match status" value="1"/>
</dbReference>
<feature type="domain" description="EF-hand" evidence="8">
    <location>
        <begin position="21"/>
        <end position="56"/>
    </location>
</feature>
<dbReference type="PROSITE" id="PS50002">
    <property type="entry name" value="SH3"/>
    <property type="match status" value="1"/>
</dbReference>
<dbReference type="CDD" id="cd00052">
    <property type="entry name" value="EH"/>
    <property type="match status" value="2"/>
</dbReference>
<dbReference type="InterPro" id="IPR036028">
    <property type="entry name" value="SH3-like_dom_sf"/>
</dbReference>
<keyword evidence="1 3" id="KW-0728">SH3 domain</keyword>
<dbReference type="GO" id="GO:0150007">
    <property type="term" value="P:clathrin-dependent synaptic vesicle endocytosis"/>
    <property type="evidence" value="ECO:0000318"/>
    <property type="project" value="GO_Central"/>
</dbReference>
<feature type="compositionally biased region" description="Polar residues" evidence="5">
    <location>
        <begin position="342"/>
        <end position="356"/>
    </location>
</feature>
<dbReference type="PROSITE" id="PS00018">
    <property type="entry name" value="EF_HAND_1"/>
    <property type="match status" value="2"/>
</dbReference>
<dbReference type="InterPro" id="IPR002048">
    <property type="entry name" value="EF_hand_dom"/>
</dbReference>
<evidence type="ECO:0000256" key="4">
    <source>
        <dbReference type="SAM" id="Coils"/>
    </source>
</evidence>
<dbReference type="Gene3D" id="2.30.30.40">
    <property type="entry name" value="SH3 Domains"/>
    <property type="match status" value="1"/>
</dbReference>
<dbReference type="Proteomes" id="UP000001593">
    <property type="component" value="Unassembled WGS sequence"/>
</dbReference>
<dbReference type="InterPro" id="IPR000261">
    <property type="entry name" value="EH_dom"/>
</dbReference>
<evidence type="ECO:0000259" key="7">
    <source>
        <dbReference type="PROSITE" id="PS50031"/>
    </source>
</evidence>
<protein>
    <submittedName>
        <fullName evidence="9">Uncharacterized protein</fullName>
    </submittedName>
</protein>
<organism evidence="9 10">
    <name type="scientific">Nematostella vectensis</name>
    <name type="common">Starlet sea anemone</name>
    <dbReference type="NCBI Taxonomy" id="45351"/>
    <lineage>
        <taxon>Eukaryota</taxon>
        <taxon>Metazoa</taxon>
        <taxon>Cnidaria</taxon>
        <taxon>Anthozoa</taxon>
        <taxon>Hexacorallia</taxon>
        <taxon>Actiniaria</taxon>
        <taxon>Edwardsiidae</taxon>
        <taxon>Nematostella</taxon>
    </lineage>
</organism>
<dbReference type="SUPFAM" id="SSF47473">
    <property type="entry name" value="EF-hand"/>
    <property type="match status" value="2"/>
</dbReference>
<dbReference type="CDD" id="cd22249">
    <property type="entry name" value="UDM1_RNF168_RNF169-like"/>
    <property type="match status" value="1"/>
</dbReference>
<dbReference type="SUPFAM" id="SSF50044">
    <property type="entry name" value="SH3-domain"/>
    <property type="match status" value="1"/>
</dbReference>
<evidence type="ECO:0000313" key="9">
    <source>
        <dbReference type="EMBL" id="EDO47146.1"/>
    </source>
</evidence>
<evidence type="ECO:0000259" key="6">
    <source>
        <dbReference type="PROSITE" id="PS50002"/>
    </source>
</evidence>
<proteinExistence type="predicted"/>
<dbReference type="GO" id="GO:0005886">
    <property type="term" value="C:plasma membrane"/>
    <property type="evidence" value="ECO:0000318"/>
    <property type="project" value="GO_Central"/>
</dbReference>